<dbReference type="EMBL" id="GDKF01008358">
    <property type="protein sequence ID" value="JAT70264.1"/>
    <property type="molecule type" value="Transcribed_RNA"/>
</dbReference>
<proteinExistence type="predicted"/>
<dbReference type="AlphaFoldDB" id="A0A1D1ZTG8"/>
<gene>
    <name evidence="2" type="ORF">g.12543</name>
</gene>
<protein>
    <submittedName>
        <fullName evidence="2">Uncharacterized protein</fullName>
    </submittedName>
</protein>
<reference evidence="2" key="1">
    <citation type="submission" date="2015-08" db="EMBL/GenBank/DDBJ databases">
        <authorList>
            <person name="Babu N.S."/>
            <person name="Beckwith C.J."/>
            <person name="Beseler K.G."/>
            <person name="Brison A."/>
            <person name="Carone J.V."/>
            <person name="Caskin T.P."/>
            <person name="Diamond M."/>
            <person name="Durham M.E."/>
            <person name="Foxe J.M."/>
            <person name="Go M."/>
            <person name="Henderson B.A."/>
            <person name="Jones I.B."/>
            <person name="McGettigan J.A."/>
            <person name="Micheletti S.J."/>
            <person name="Nasrallah M.E."/>
            <person name="Ortiz D."/>
            <person name="Piller C.R."/>
            <person name="Privatt S.R."/>
            <person name="Schneider S.L."/>
            <person name="Sharp S."/>
            <person name="Smith T.C."/>
            <person name="Stanton J.D."/>
            <person name="Ullery H.E."/>
            <person name="Wilson R.J."/>
            <person name="Serrano M.G."/>
            <person name="Buck G."/>
            <person name="Lee V."/>
            <person name="Wang Y."/>
            <person name="Carvalho R."/>
            <person name="Voegtly L."/>
            <person name="Shi R."/>
            <person name="Duckworth R."/>
            <person name="Johnson A."/>
            <person name="Loviza R."/>
            <person name="Walstead R."/>
            <person name="Shah Z."/>
            <person name="Kiflezghi M."/>
            <person name="Wade K."/>
            <person name="Ball S.L."/>
            <person name="Bradley K.W."/>
            <person name="Asai D.J."/>
            <person name="Bowman C.A."/>
            <person name="Russell D.A."/>
            <person name="Pope W.H."/>
            <person name="Jacobs-Sera D."/>
            <person name="Hendrix R.W."/>
            <person name="Hatfull G.F."/>
        </authorList>
    </citation>
    <scope>NUCLEOTIDE SEQUENCE</scope>
</reference>
<evidence type="ECO:0000256" key="1">
    <source>
        <dbReference type="SAM" id="MobiDB-lite"/>
    </source>
</evidence>
<name>A0A1D1ZTG8_AUXPR</name>
<feature type="region of interest" description="Disordered" evidence="1">
    <location>
        <begin position="202"/>
        <end position="253"/>
    </location>
</feature>
<organism evidence="2">
    <name type="scientific">Auxenochlorella protothecoides</name>
    <name type="common">Green microalga</name>
    <name type="synonym">Chlorella protothecoides</name>
    <dbReference type="NCBI Taxonomy" id="3075"/>
    <lineage>
        <taxon>Eukaryota</taxon>
        <taxon>Viridiplantae</taxon>
        <taxon>Chlorophyta</taxon>
        <taxon>core chlorophytes</taxon>
        <taxon>Trebouxiophyceae</taxon>
        <taxon>Chlorellales</taxon>
        <taxon>Chlorellaceae</taxon>
        <taxon>Auxenochlorella</taxon>
    </lineage>
</organism>
<sequence length="275" mass="29501">MPSAMLASYPPASRLTNDCSTPRYKRRLPIDDPMLEELSMTETPIAFRVDNVIRAVSGYSSVFLCRGQLYRDANGQIGAAAQEPGVSDLADDLLRDAELYIRYEPPSPKAKRRCAGLSPFRLTLSTSDGSMLSSFRGLSFELDVDETQGVVHWGTSLALAFPASKDLQSFLTCVGALSLHRCHLPLSLALCELTAPAATPPSPLARNQADLAPATPNGRLGGTQHNKLVTPPTLRGASTPASPQLSTSTASPFSLSTPKLVLQRALSTEFMTLRA</sequence>
<evidence type="ECO:0000313" key="2">
    <source>
        <dbReference type="EMBL" id="JAT70264.1"/>
    </source>
</evidence>
<accession>A0A1D1ZTG8</accession>
<feature type="compositionally biased region" description="Polar residues" evidence="1">
    <location>
        <begin position="239"/>
        <end position="253"/>
    </location>
</feature>